<dbReference type="AlphaFoldDB" id="A0A0C3FTJ6"/>
<feature type="non-terminal residue" evidence="3">
    <location>
        <position position="231"/>
    </location>
</feature>
<feature type="domain" description="SIS" evidence="2">
    <location>
        <begin position="1"/>
        <end position="169"/>
    </location>
</feature>
<dbReference type="OrthoDB" id="311172at2759"/>
<keyword evidence="4" id="KW-1185">Reference proteome</keyword>
<dbReference type="GO" id="GO:0009254">
    <property type="term" value="P:peptidoglycan turnover"/>
    <property type="evidence" value="ECO:0007669"/>
    <property type="project" value="TreeGrafter"/>
</dbReference>
<dbReference type="PANTHER" id="PTHR10088">
    <property type="entry name" value="GLUCOKINASE REGULATORY PROTEIN"/>
    <property type="match status" value="1"/>
</dbReference>
<dbReference type="InParanoid" id="A0A0C3FTJ6"/>
<accession>A0A0C3FTJ6</accession>
<proteinExistence type="predicted"/>
<dbReference type="GO" id="GO:0016803">
    <property type="term" value="F:ether hydrolase activity"/>
    <property type="evidence" value="ECO:0007669"/>
    <property type="project" value="TreeGrafter"/>
</dbReference>
<dbReference type="GO" id="GO:0016835">
    <property type="term" value="F:carbon-oxygen lyase activity"/>
    <property type="evidence" value="ECO:0007669"/>
    <property type="project" value="TreeGrafter"/>
</dbReference>
<dbReference type="InterPro" id="IPR040190">
    <property type="entry name" value="MURQ/GCKR"/>
</dbReference>
<dbReference type="Gene3D" id="3.40.50.10490">
    <property type="entry name" value="Glucose-6-phosphate isomerase like protein, domain 1"/>
    <property type="match status" value="1"/>
</dbReference>
<evidence type="ECO:0000313" key="3">
    <source>
        <dbReference type="EMBL" id="KIM82166.1"/>
    </source>
</evidence>
<dbReference type="InterPro" id="IPR001347">
    <property type="entry name" value="SIS_dom"/>
</dbReference>
<dbReference type="Gene3D" id="1.10.8.1080">
    <property type="match status" value="1"/>
</dbReference>
<reference evidence="4" key="2">
    <citation type="submission" date="2015-01" db="EMBL/GenBank/DDBJ databases">
        <title>Evolutionary Origins and Diversification of the Mycorrhizal Mutualists.</title>
        <authorList>
            <consortium name="DOE Joint Genome Institute"/>
            <consortium name="Mycorrhizal Genomics Consortium"/>
            <person name="Kohler A."/>
            <person name="Kuo A."/>
            <person name="Nagy L.G."/>
            <person name="Floudas D."/>
            <person name="Copeland A."/>
            <person name="Barry K.W."/>
            <person name="Cichocki N."/>
            <person name="Veneault-Fourrey C."/>
            <person name="LaButti K."/>
            <person name="Lindquist E.A."/>
            <person name="Lipzen A."/>
            <person name="Lundell T."/>
            <person name="Morin E."/>
            <person name="Murat C."/>
            <person name="Riley R."/>
            <person name="Ohm R."/>
            <person name="Sun H."/>
            <person name="Tunlid A."/>
            <person name="Henrissat B."/>
            <person name="Grigoriev I.V."/>
            <person name="Hibbett D.S."/>
            <person name="Martin F."/>
        </authorList>
    </citation>
    <scope>NUCLEOTIDE SEQUENCE [LARGE SCALE GENOMIC DNA]</scope>
    <source>
        <strain evidence="4">F 1598</strain>
    </source>
</reference>
<dbReference type="PANTHER" id="PTHR10088:SF4">
    <property type="entry name" value="GLUCOKINASE REGULATORY PROTEIN"/>
    <property type="match status" value="1"/>
</dbReference>
<evidence type="ECO:0000313" key="4">
    <source>
        <dbReference type="Proteomes" id="UP000054166"/>
    </source>
</evidence>
<dbReference type="SUPFAM" id="SSF53697">
    <property type="entry name" value="SIS domain"/>
    <property type="match status" value="1"/>
</dbReference>
<dbReference type="Pfam" id="PF22645">
    <property type="entry name" value="GKRP_SIS_N"/>
    <property type="match status" value="1"/>
</dbReference>
<evidence type="ECO:0000256" key="1">
    <source>
        <dbReference type="ARBA" id="ARBA00023277"/>
    </source>
</evidence>
<dbReference type="Proteomes" id="UP000054166">
    <property type="component" value="Unassembled WGS sequence"/>
</dbReference>
<keyword evidence="1" id="KW-0119">Carbohydrate metabolism</keyword>
<dbReference type="GO" id="GO:0097367">
    <property type="term" value="F:carbohydrate derivative binding"/>
    <property type="evidence" value="ECO:0007669"/>
    <property type="project" value="InterPro"/>
</dbReference>
<dbReference type="EMBL" id="KN832995">
    <property type="protein sequence ID" value="KIM82166.1"/>
    <property type="molecule type" value="Genomic_DNA"/>
</dbReference>
<name>A0A0C3FTJ6_PILCF</name>
<gene>
    <name evidence="3" type="ORF">PILCRDRAFT_71152</name>
</gene>
<protein>
    <recommendedName>
        <fullName evidence="2">SIS domain-containing protein</fullName>
    </recommendedName>
</protein>
<dbReference type="NCBIfam" id="NF003915">
    <property type="entry name" value="PRK05441.1"/>
    <property type="match status" value="1"/>
</dbReference>
<reference evidence="3 4" key="1">
    <citation type="submission" date="2014-04" db="EMBL/GenBank/DDBJ databases">
        <authorList>
            <consortium name="DOE Joint Genome Institute"/>
            <person name="Kuo A."/>
            <person name="Tarkka M."/>
            <person name="Buscot F."/>
            <person name="Kohler A."/>
            <person name="Nagy L.G."/>
            <person name="Floudas D."/>
            <person name="Copeland A."/>
            <person name="Barry K.W."/>
            <person name="Cichocki N."/>
            <person name="Veneault-Fourrey C."/>
            <person name="LaButti K."/>
            <person name="Lindquist E.A."/>
            <person name="Lipzen A."/>
            <person name="Lundell T."/>
            <person name="Morin E."/>
            <person name="Murat C."/>
            <person name="Sun H."/>
            <person name="Tunlid A."/>
            <person name="Henrissat B."/>
            <person name="Grigoriev I.V."/>
            <person name="Hibbett D.S."/>
            <person name="Martin F."/>
            <person name="Nordberg H.P."/>
            <person name="Cantor M.N."/>
            <person name="Hua S.X."/>
        </authorList>
    </citation>
    <scope>NUCLEOTIDE SEQUENCE [LARGE SCALE GENOMIC DNA]</scope>
    <source>
        <strain evidence="3 4">F 1598</strain>
    </source>
</reference>
<sequence>MWVTNCIGAGTSSRLGVLDASKCLPTYNSEQRLCFQFVGLMAGGDEALWKVKEGIEDSAKSGCDNLISINLDPQVDVAIGIASSGRTPYVIGGLRYARQLGCLTIGIACTEPRKMSTILHSDKQPIVMHSIAAIVGPEVITGSTCMKAGTVTKLILNMISTGRMIHLGKTYGNLMVNVWVSNVKLQAQGHRLIRTVCKDMTLTNISLNNLIATCGGSVKLAIIVLHNQWTV</sequence>
<organism evidence="3 4">
    <name type="scientific">Piloderma croceum (strain F 1598)</name>
    <dbReference type="NCBI Taxonomy" id="765440"/>
    <lineage>
        <taxon>Eukaryota</taxon>
        <taxon>Fungi</taxon>
        <taxon>Dikarya</taxon>
        <taxon>Basidiomycota</taxon>
        <taxon>Agaricomycotina</taxon>
        <taxon>Agaricomycetes</taxon>
        <taxon>Agaricomycetidae</taxon>
        <taxon>Atheliales</taxon>
        <taxon>Atheliaceae</taxon>
        <taxon>Piloderma</taxon>
    </lineage>
</organism>
<dbReference type="HOGENOM" id="CLU_049049_1_0_1"/>
<dbReference type="PROSITE" id="PS51464">
    <property type="entry name" value="SIS"/>
    <property type="match status" value="1"/>
</dbReference>
<evidence type="ECO:0000259" key="2">
    <source>
        <dbReference type="PROSITE" id="PS51464"/>
    </source>
</evidence>
<dbReference type="STRING" id="765440.A0A0C3FTJ6"/>
<dbReference type="InterPro" id="IPR046348">
    <property type="entry name" value="SIS_dom_sf"/>
</dbReference>
<dbReference type="GO" id="GO:0046348">
    <property type="term" value="P:amino sugar catabolic process"/>
    <property type="evidence" value="ECO:0007669"/>
    <property type="project" value="TreeGrafter"/>
</dbReference>